<evidence type="ECO:0000313" key="1">
    <source>
        <dbReference type="EMBL" id="TDG98658.1"/>
    </source>
</evidence>
<organism evidence="1 2">
    <name type="scientific">Perca flavescens</name>
    <name type="common">American yellow perch</name>
    <name type="synonym">Morone flavescens</name>
    <dbReference type="NCBI Taxonomy" id="8167"/>
    <lineage>
        <taxon>Eukaryota</taxon>
        <taxon>Metazoa</taxon>
        <taxon>Chordata</taxon>
        <taxon>Craniata</taxon>
        <taxon>Vertebrata</taxon>
        <taxon>Euteleostomi</taxon>
        <taxon>Actinopterygii</taxon>
        <taxon>Neopterygii</taxon>
        <taxon>Teleostei</taxon>
        <taxon>Neoteleostei</taxon>
        <taxon>Acanthomorphata</taxon>
        <taxon>Eupercaria</taxon>
        <taxon>Perciformes</taxon>
        <taxon>Percoidei</taxon>
        <taxon>Percidae</taxon>
        <taxon>Percinae</taxon>
        <taxon>Perca</taxon>
    </lineage>
</organism>
<comment type="caution">
    <text evidence="1">The sequence shown here is derived from an EMBL/GenBank/DDBJ whole genome shotgun (WGS) entry which is preliminary data.</text>
</comment>
<proteinExistence type="predicted"/>
<reference evidence="1 2" key="1">
    <citation type="submission" date="2019-01" db="EMBL/GenBank/DDBJ databases">
        <title>A chromosome-scale genome assembly of the yellow perch, Perca flavescens.</title>
        <authorList>
            <person name="Feron R."/>
            <person name="Morvezen R."/>
            <person name="Bestin A."/>
            <person name="Haffray P."/>
            <person name="Klopp C."/>
            <person name="Zahm M."/>
            <person name="Cabau C."/>
            <person name="Roques C."/>
            <person name="Donnadieu C."/>
            <person name="Bouchez O."/>
            <person name="Christie M."/>
            <person name="Larson W."/>
            <person name="Guiguen Y."/>
        </authorList>
    </citation>
    <scope>NUCLEOTIDE SEQUENCE [LARGE SCALE GENOMIC DNA]</scope>
    <source>
        <strain evidence="1">YP-PL-M2</strain>
        <tissue evidence="1">Blood</tissue>
    </source>
</reference>
<evidence type="ECO:0000313" key="2">
    <source>
        <dbReference type="Proteomes" id="UP000295070"/>
    </source>
</evidence>
<dbReference type="Proteomes" id="UP000295070">
    <property type="component" value="Chromosome 20"/>
</dbReference>
<protein>
    <submittedName>
        <fullName evidence="1">Uncharacterized protein</fullName>
    </submittedName>
</protein>
<accession>A0A484C3V7</accession>
<keyword evidence="2" id="KW-1185">Reference proteome</keyword>
<dbReference type="EMBL" id="SCKG01000020">
    <property type="protein sequence ID" value="TDG98658.1"/>
    <property type="molecule type" value="Genomic_DNA"/>
</dbReference>
<dbReference type="PANTHER" id="PTHR35350">
    <property type="entry name" value="HYPOTHETICAL LOC314168"/>
    <property type="match status" value="1"/>
</dbReference>
<gene>
    <name evidence="1" type="ORF">EPR50_G00203140</name>
</gene>
<dbReference type="InterPro" id="IPR040029">
    <property type="entry name" value="C14orf28-like"/>
</dbReference>
<sequence>MEIGGFSEGVITTRTSRGHHCIYTHRHRNLSKTLQQCLYEPNLTFDRNSFDHCQAASLRKSPASARKYYTYTSCFNSDVRHEEIQRAMESRFCVLSDTEDLQTLISNTENNLHFERSKTLFEEIRASINNNDEEDHSFWRPVLPWGGVFAIKAGRKAISCTPLYVKINLKNTCTIDGFLMILYVILRDNQGFPRELAVFLGKHFVEYFLSLMDSCDYTTVKMLWIWDRMSKRQYRSKIHQTALEIDLFGNEHENFTENLENLMSTIQESLCTNWNCPAHFQEFIKTTINISPPHELPHRDPIQSAVDEFFCPKLLLCSELGCDGLREFSQRVFCHGPPPFVILNMQQWKSEELSYVPYHLALCQHRYLLEGATLFNKVEHHYSAAFQIDGCWMHYDGLRSDNLILLHKPPELLLLSSLVYIRASDK</sequence>
<dbReference type="AlphaFoldDB" id="A0A484C3V7"/>
<dbReference type="PANTHER" id="PTHR35350:SF1">
    <property type="entry name" value="HYPOTHETICAL LOC314168"/>
    <property type="match status" value="1"/>
</dbReference>
<name>A0A484C3V7_PERFV</name>